<protein>
    <submittedName>
        <fullName evidence="2">Histidine ammonia-lyase</fullName>
    </submittedName>
</protein>
<accession>A0A2U1F000</accession>
<dbReference type="Pfam" id="PF00221">
    <property type="entry name" value="Lyase_aromatic"/>
    <property type="match status" value="1"/>
</dbReference>
<dbReference type="Proteomes" id="UP000245639">
    <property type="component" value="Unassembled WGS sequence"/>
</dbReference>
<dbReference type="InterPro" id="IPR001106">
    <property type="entry name" value="Aromatic_Lyase"/>
</dbReference>
<keyword evidence="3" id="KW-1185">Reference proteome</keyword>
<evidence type="ECO:0000313" key="2">
    <source>
        <dbReference type="EMBL" id="PVZ05330.1"/>
    </source>
</evidence>
<name>A0A2U1F000_9PSEU</name>
<keyword evidence="1 2" id="KW-0456">Lyase</keyword>
<dbReference type="GO" id="GO:0016841">
    <property type="term" value="F:ammonia-lyase activity"/>
    <property type="evidence" value="ECO:0007669"/>
    <property type="project" value="UniProtKB-ARBA"/>
</dbReference>
<dbReference type="AlphaFoldDB" id="A0A2U1F000"/>
<sequence>MTPDRTAATPRASRRRRDNERRALRLDGTSLSARRVASVVRTAGPLDLQTDHAALARVERAARLGSELSTRRTVYGRTTGVGGNRDEVVHREGTAGRTSHGLRLLRSHSGGAGERLAPEIVDAALLVRLNQLLTAHSGVSPDLVLALAEAVRRGARPVVHRLGAIGTGDLAPLAQIALALAGEGAWDPATGADPPDPVTIDAGDALAFVSSNAVTIAEAALAAATLDVVLASSEVVTALSYRALGGSPEAYAEPVHRARPHPGQVRCAARMRHLLGMEGTPPPGRRLQDPFGLRAFPQVNGPALDALEAVHRVLDIEINAGAENPMIVLSVDDAYHHAHFHTAYVASGLDHTRACVHGVAELSVARLGDLVEPEQTGLRAFLADGPPGSSGVMILEYIGHDALAALRQAALPATLGNAVVSRGLEDHASFSTQSARATTDVAVAYAHVLACELVAAVRALRQAAAEIDPAVPIADALSRACDVLDPRTDDRPLAEDVAAATSLVLDPTWSHL</sequence>
<dbReference type="Gene3D" id="1.20.200.10">
    <property type="entry name" value="Fumarase/aspartase (Central domain)"/>
    <property type="match status" value="1"/>
</dbReference>
<evidence type="ECO:0000313" key="3">
    <source>
        <dbReference type="Proteomes" id="UP000245639"/>
    </source>
</evidence>
<dbReference type="EMBL" id="QEKW01000015">
    <property type="protein sequence ID" value="PVZ05330.1"/>
    <property type="molecule type" value="Genomic_DNA"/>
</dbReference>
<organism evidence="2 3">
    <name type="scientific">Actinomycetospora cinnamomea</name>
    <dbReference type="NCBI Taxonomy" id="663609"/>
    <lineage>
        <taxon>Bacteria</taxon>
        <taxon>Bacillati</taxon>
        <taxon>Actinomycetota</taxon>
        <taxon>Actinomycetes</taxon>
        <taxon>Pseudonocardiales</taxon>
        <taxon>Pseudonocardiaceae</taxon>
        <taxon>Actinomycetospora</taxon>
    </lineage>
</organism>
<gene>
    <name evidence="2" type="ORF">C8D89_11535</name>
</gene>
<evidence type="ECO:0000256" key="1">
    <source>
        <dbReference type="ARBA" id="ARBA00023239"/>
    </source>
</evidence>
<dbReference type="InterPro" id="IPR008948">
    <property type="entry name" value="L-Aspartase-like"/>
</dbReference>
<reference evidence="2 3" key="1">
    <citation type="submission" date="2018-04" db="EMBL/GenBank/DDBJ databases">
        <title>Genomic Encyclopedia of Type Strains, Phase IV (KMG-IV): sequencing the most valuable type-strain genomes for metagenomic binning, comparative biology and taxonomic classification.</title>
        <authorList>
            <person name="Goeker M."/>
        </authorList>
    </citation>
    <scope>NUCLEOTIDE SEQUENCE [LARGE SCALE GENOMIC DNA]</scope>
    <source>
        <strain evidence="2 3">DSM 45771</strain>
    </source>
</reference>
<dbReference type="PANTHER" id="PTHR10362">
    <property type="entry name" value="HISTIDINE AMMONIA-LYASE"/>
    <property type="match status" value="1"/>
</dbReference>
<dbReference type="SUPFAM" id="SSF48557">
    <property type="entry name" value="L-aspartase-like"/>
    <property type="match status" value="1"/>
</dbReference>
<comment type="caution">
    <text evidence="2">The sequence shown here is derived from an EMBL/GenBank/DDBJ whole genome shotgun (WGS) entry which is preliminary data.</text>
</comment>
<proteinExistence type="predicted"/>